<comment type="caution">
    <text evidence="7">The sequence shown here is derived from an EMBL/GenBank/DDBJ whole genome shotgun (WGS) entry which is preliminary data.</text>
</comment>
<reference evidence="7" key="1">
    <citation type="submission" date="2023-03" db="EMBL/GenBank/DDBJ databases">
        <title>DFI Biobank Strains.</title>
        <authorList>
            <person name="Mostad J."/>
            <person name="Paddock L."/>
            <person name="Medina S."/>
            <person name="Waligurski E."/>
            <person name="Barat B."/>
            <person name="Smith R."/>
            <person name="Burgo V."/>
            <person name="Metcalfe C."/>
            <person name="Woodson C."/>
            <person name="Sundararajan A."/>
            <person name="Ramaswamy R."/>
            <person name="Lin H."/>
            <person name="Pamer E.G."/>
        </authorList>
    </citation>
    <scope>NUCLEOTIDE SEQUENCE</scope>
    <source>
        <strain evidence="7">DFI.9.5</strain>
    </source>
</reference>
<dbReference type="InterPro" id="IPR012944">
    <property type="entry name" value="SusD_RagB_dom"/>
</dbReference>
<keyword evidence="5" id="KW-0998">Cell outer membrane</keyword>
<dbReference type="Pfam" id="PF07980">
    <property type="entry name" value="SusD_RagB"/>
    <property type="match status" value="1"/>
</dbReference>
<evidence type="ECO:0000256" key="1">
    <source>
        <dbReference type="ARBA" id="ARBA00004442"/>
    </source>
</evidence>
<evidence type="ECO:0000256" key="3">
    <source>
        <dbReference type="ARBA" id="ARBA00022729"/>
    </source>
</evidence>
<dbReference type="Gene3D" id="1.25.40.390">
    <property type="match status" value="1"/>
</dbReference>
<evidence type="ECO:0000259" key="6">
    <source>
        <dbReference type="Pfam" id="PF07980"/>
    </source>
</evidence>
<evidence type="ECO:0000313" key="8">
    <source>
        <dbReference type="Proteomes" id="UP001221924"/>
    </source>
</evidence>
<dbReference type="GO" id="GO:0009279">
    <property type="term" value="C:cell outer membrane"/>
    <property type="evidence" value="ECO:0007669"/>
    <property type="project" value="UniProtKB-SubCell"/>
</dbReference>
<dbReference type="RefSeq" id="WP_256141563.1">
    <property type="nucleotide sequence ID" value="NZ_JANFZY010000026.1"/>
</dbReference>
<evidence type="ECO:0000256" key="5">
    <source>
        <dbReference type="ARBA" id="ARBA00023237"/>
    </source>
</evidence>
<proteinExistence type="inferred from homology"/>
<dbReference type="SUPFAM" id="SSF48452">
    <property type="entry name" value="TPR-like"/>
    <property type="match status" value="1"/>
</dbReference>
<dbReference type="InterPro" id="IPR011990">
    <property type="entry name" value="TPR-like_helical_dom_sf"/>
</dbReference>
<dbReference type="Proteomes" id="UP001221924">
    <property type="component" value="Unassembled WGS sequence"/>
</dbReference>
<dbReference type="EMBL" id="JARFID010000026">
    <property type="protein sequence ID" value="MDE8696498.1"/>
    <property type="molecule type" value="Genomic_DNA"/>
</dbReference>
<feature type="domain" description="RagB/SusD" evidence="6">
    <location>
        <begin position="69"/>
        <end position="357"/>
    </location>
</feature>
<name>A0AAW6M9K2_9BACE</name>
<accession>A0AAW6M9K2</accession>
<comment type="subcellular location">
    <subcellularLocation>
        <location evidence="1">Cell outer membrane</location>
    </subcellularLocation>
</comment>
<protein>
    <submittedName>
        <fullName evidence="7">RagB/SusD family nutrient uptake outer membrane protein</fullName>
    </submittedName>
</protein>
<comment type="similarity">
    <text evidence="2">Belongs to the SusD family.</text>
</comment>
<sequence length="358" mass="40920">MIDPIFEIPFLKEGSGSVGYSWGPKGNVQDDVTTGINIWGKSDGGVRLNAFYRYSFDRNDLRLGYSVGMWYYDHDGTPVVLNDYNTHCNKWSKFWTEAGNAQGKESAGNTGINFPYMRYADVLLMYAEAVNELEGGVTGPNGAKAIEAFKQVRNRAFAFEDRSEKVDAYIAANTSKDDFFKILMNERKWEFGGENMRWKDLVRWNKYSEVVRDVFYEYYGMASYVGGDNTYNDEDQFSSIPLQLFWQVVPNPNNVDMYPNKTLNILDFYNLWGIATNPGTPWQMAEMCQWYDDGASAPKAQCRYSLRGYIQADEFGNITPDLFGVPVENLPVVRYILPFPASVIQRSAGAYQNYYGYN</sequence>
<evidence type="ECO:0000313" key="7">
    <source>
        <dbReference type="EMBL" id="MDE8696498.1"/>
    </source>
</evidence>
<evidence type="ECO:0000256" key="2">
    <source>
        <dbReference type="ARBA" id="ARBA00006275"/>
    </source>
</evidence>
<dbReference type="AlphaFoldDB" id="A0AAW6M9K2"/>
<keyword evidence="4" id="KW-0472">Membrane</keyword>
<gene>
    <name evidence="7" type="ORF">PZH42_20535</name>
</gene>
<evidence type="ECO:0000256" key="4">
    <source>
        <dbReference type="ARBA" id="ARBA00023136"/>
    </source>
</evidence>
<keyword evidence="3" id="KW-0732">Signal</keyword>
<organism evidence="7 8">
    <name type="scientific">Bacteroides cellulosilyticus</name>
    <dbReference type="NCBI Taxonomy" id="246787"/>
    <lineage>
        <taxon>Bacteria</taxon>
        <taxon>Pseudomonadati</taxon>
        <taxon>Bacteroidota</taxon>
        <taxon>Bacteroidia</taxon>
        <taxon>Bacteroidales</taxon>
        <taxon>Bacteroidaceae</taxon>
        <taxon>Bacteroides</taxon>
    </lineage>
</organism>